<keyword evidence="1" id="KW-0732">Signal</keyword>
<dbReference type="Proteomes" id="UP001497497">
    <property type="component" value="Unassembled WGS sequence"/>
</dbReference>
<dbReference type="GO" id="GO:0008061">
    <property type="term" value="F:chitin binding"/>
    <property type="evidence" value="ECO:0007669"/>
    <property type="project" value="InterPro"/>
</dbReference>
<comment type="caution">
    <text evidence="3">The sequence shown here is derived from an EMBL/GenBank/DDBJ whole genome shotgun (WGS) entry which is preliminary data.</text>
</comment>
<keyword evidence="4" id="KW-1185">Reference proteome</keyword>
<dbReference type="PANTHER" id="PTHR11177">
    <property type="entry name" value="CHITINASE"/>
    <property type="match status" value="1"/>
</dbReference>
<dbReference type="PANTHER" id="PTHR11177:SF317">
    <property type="entry name" value="CHITINASE 12-RELATED"/>
    <property type="match status" value="1"/>
</dbReference>
<dbReference type="EMBL" id="CAXITT010000033">
    <property type="protein sequence ID" value="CAL1528488.1"/>
    <property type="molecule type" value="Genomic_DNA"/>
</dbReference>
<sequence>MLYVVLFSLIISSVAGRCSRVVCLIDNRNDPKDFIPDKVPKDYCTHIIYASADIEGNTLKNQFSYELNTKQKKGLYAKFTGLKRVKSDLKTLLRVTTPWGSAGPFSKMVSTKDNRKAFIENVIAFLARYKFDGLDIDWLYPTQHGGSSEDKPNFSAFLKEASEAFSSNSTPSGSSRFLLSATVHSSNFQFYDVPALGRYLDMVNVMTFMLRGPWDGVMDHHSPLFGNYGVVNRMGMWKHNGIPVNKLNIGVVFFGLYAHVQSKTDSSRGGRIVNVEKPLYTPYSSGRLPFVEICKLATDQNNVHWDESLKAPYFFKDGLWLGYDTVSSVGIKANIGAYYGYGFWIETLQLDDYNGTMCNMGKFPYTRHIFSGCGM</sequence>
<dbReference type="AlphaFoldDB" id="A0AAV2H5U6"/>
<protein>
    <recommendedName>
        <fullName evidence="2">GH18 domain-containing protein</fullName>
    </recommendedName>
</protein>
<dbReference type="InterPro" id="IPR017853">
    <property type="entry name" value="GH"/>
</dbReference>
<dbReference type="Gene3D" id="3.10.50.10">
    <property type="match status" value="1"/>
</dbReference>
<reference evidence="3 4" key="1">
    <citation type="submission" date="2024-04" db="EMBL/GenBank/DDBJ databases">
        <authorList>
            <consortium name="Genoscope - CEA"/>
            <person name="William W."/>
        </authorList>
    </citation>
    <scope>NUCLEOTIDE SEQUENCE [LARGE SCALE GENOMIC DNA]</scope>
</reference>
<dbReference type="InterPro" id="IPR050314">
    <property type="entry name" value="Glycosyl_Hydrlase_18"/>
</dbReference>
<evidence type="ECO:0000313" key="4">
    <source>
        <dbReference type="Proteomes" id="UP001497497"/>
    </source>
</evidence>
<evidence type="ECO:0000259" key="2">
    <source>
        <dbReference type="PROSITE" id="PS51910"/>
    </source>
</evidence>
<feature type="chain" id="PRO_5043774472" description="GH18 domain-containing protein" evidence="1">
    <location>
        <begin position="17"/>
        <end position="375"/>
    </location>
</feature>
<dbReference type="SUPFAM" id="SSF51445">
    <property type="entry name" value="(Trans)glycosidases"/>
    <property type="match status" value="1"/>
</dbReference>
<dbReference type="InterPro" id="IPR001223">
    <property type="entry name" value="Glyco_hydro18_cat"/>
</dbReference>
<feature type="domain" description="GH18" evidence="2">
    <location>
        <begin position="19"/>
        <end position="375"/>
    </location>
</feature>
<dbReference type="GO" id="GO:0006032">
    <property type="term" value="P:chitin catabolic process"/>
    <property type="evidence" value="ECO:0007669"/>
    <property type="project" value="TreeGrafter"/>
</dbReference>
<gene>
    <name evidence="3" type="ORF">GSLYS_00002658001</name>
</gene>
<dbReference type="PROSITE" id="PS51910">
    <property type="entry name" value="GH18_2"/>
    <property type="match status" value="1"/>
</dbReference>
<dbReference type="SMART" id="SM00636">
    <property type="entry name" value="Glyco_18"/>
    <property type="match status" value="1"/>
</dbReference>
<proteinExistence type="predicted"/>
<evidence type="ECO:0000313" key="3">
    <source>
        <dbReference type="EMBL" id="CAL1528488.1"/>
    </source>
</evidence>
<dbReference type="GO" id="GO:0004568">
    <property type="term" value="F:chitinase activity"/>
    <property type="evidence" value="ECO:0007669"/>
    <property type="project" value="TreeGrafter"/>
</dbReference>
<dbReference type="Pfam" id="PF00704">
    <property type="entry name" value="Glyco_hydro_18"/>
    <property type="match status" value="1"/>
</dbReference>
<dbReference type="GO" id="GO:0005975">
    <property type="term" value="P:carbohydrate metabolic process"/>
    <property type="evidence" value="ECO:0007669"/>
    <property type="project" value="InterPro"/>
</dbReference>
<name>A0AAV2H5U6_LYMST</name>
<accession>A0AAV2H5U6</accession>
<dbReference type="GO" id="GO:0005576">
    <property type="term" value="C:extracellular region"/>
    <property type="evidence" value="ECO:0007669"/>
    <property type="project" value="TreeGrafter"/>
</dbReference>
<evidence type="ECO:0000256" key="1">
    <source>
        <dbReference type="SAM" id="SignalP"/>
    </source>
</evidence>
<dbReference type="InterPro" id="IPR011583">
    <property type="entry name" value="Chitinase_II/V-like_cat"/>
</dbReference>
<dbReference type="Gene3D" id="3.20.20.80">
    <property type="entry name" value="Glycosidases"/>
    <property type="match status" value="1"/>
</dbReference>
<dbReference type="InterPro" id="IPR029070">
    <property type="entry name" value="Chitinase_insertion_sf"/>
</dbReference>
<organism evidence="3 4">
    <name type="scientific">Lymnaea stagnalis</name>
    <name type="common">Great pond snail</name>
    <name type="synonym">Helix stagnalis</name>
    <dbReference type="NCBI Taxonomy" id="6523"/>
    <lineage>
        <taxon>Eukaryota</taxon>
        <taxon>Metazoa</taxon>
        <taxon>Spiralia</taxon>
        <taxon>Lophotrochozoa</taxon>
        <taxon>Mollusca</taxon>
        <taxon>Gastropoda</taxon>
        <taxon>Heterobranchia</taxon>
        <taxon>Euthyneura</taxon>
        <taxon>Panpulmonata</taxon>
        <taxon>Hygrophila</taxon>
        <taxon>Lymnaeoidea</taxon>
        <taxon>Lymnaeidae</taxon>
        <taxon>Lymnaea</taxon>
    </lineage>
</organism>
<dbReference type="SUPFAM" id="SSF54556">
    <property type="entry name" value="Chitinase insertion domain"/>
    <property type="match status" value="1"/>
</dbReference>
<feature type="signal peptide" evidence="1">
    <location>
        <begin position="1"/>
        <end position="16"/>
    </location>
</feature>